<keyword evidence="1" id="KW-0496">Mitochondrion</keyword>
<reference evidence="1" key="1">
    <citation type="submission" date="2017-03" db="EMBL/GenBank/DDBJ databases">
        <title>The mitochondrial genome of the carnivorous plant Utricularia reniformis (Lentibulariaceae): structure, comparative analysis and evolutionary landmarks.</title>
        <authorList>
            <person name="Silva S.R."/>
            <person name="Alvarenga D.O."/>
            <person name="Michael T.P."/>
            <person name="Miranda V.F.O."/>
            <person name="Varani A.M."/>
        </authorList>
    </citation>
    <scope>NUCLEOTIDE SEQUENCE</scope>
</reference>
<geneLocation type="mitochondrion" evidence="1"/>
<protein>
    <submittedName>
        <fullName evidence="1">Uncharacterized protein</fullName>
    </submittedName>
</protein>
<gene>
    <name evidence="1" type="ORF">AEK19_MT0602</name>
</gene>
<accession>A0A1Y0B0B6</accession>
<organism evidence="1">
    <name type="scientific">Utricularia reniformis</name>
    <dbReference type="NCBI Taxonomy" id="192314"/>
    <lineage>
        <taxon>Eukaryota</taxon>
        <taxon>Viridiplantae</taxon>
        <taxon>Streptophyta</taxon>
        <taxon>Embryophyta</taxon>
        <taxon>Tracheophyta</taxon>
        <taxon>Spermatophyta</taxon>
        <taxon>Magnoliopsida</taxon>
        <taxon>eudicotyledons</taxon>
        <taxon>Gunneridae</taxon>
        <taxon>Pentapetalae</taxon>
        <taxon>asterids</taxon>
        <taxon>lamiids</taxon>
        <taxon>Lamiales</taxon>
        <taxon>Lentibulariaceae</taxon>
        <taxon>Utricularia</taxon>
    </lineage>
</organism>
<dbReference type="AlphaFoldDB" id="A0A1Y0B0B6"/>
<sequence>MHIAYLHSNRRTAISVARVRRTAQQNMNITHANYIHNPLTDPSTSIRKANNVSFALVANDEIGPAFIPSDVSIGQIRP</sequence>
<evidence type="ECO:0000313" key="1">
    <source>
        <dbReference type="EMBL" id="ART30857.1"/>
    </source>
</evidence>
<name>A0A1Y0B0B6_9LAMI</name>
<dbReference type="EMBL" id="KY774314">
    <property type="protein sequence ID" value="ART30857.1"/>
    <property type="molecule type" value="Genomic_DNA"/>
</dbReference>
<proteinExistence type="predicted"/>